<evidence type="ECO:0000256" key="8">
    <source>
        <dbReference type="ARBA" id="ARBA00023002"/>
    </source>
</evidence>
<dbReference type="AlphaFoldDB" id="A0A8H5LM32"/>
<evidence type="ECO:0000259" key="13">
    <source>
        <dbReference type="Pfam" id="PF01180"/>
    </source>
</evidence>
<dbReference type="NCBIfam" id="TIGR01036">
    <property type="entry name" value="pyrD_sub2"/>
    <property type="match status" value="1"/>
</dbReference>
<dbReference type="Proteomes" id="UP000559027">
    <property type="component" value="Unassembled WGS sequence"/>
</dbReference>
<dbReference type="NCBIfam" id="NF003652">
    <property type="entry name" value="PRK05286.2-5"/>
    <property type="match status" value="1"/>
</dbReference>
<dbReference type="UniPathway" id="UPA00070">
    <property type="reaction ID" value="UER00946"/>
</dbReference>
<dbReference type="InterPro" id="IPR001295">
    <property type="entry name" value="Dihydroorotate_DH_CS"/>
</dbReference>
<keyword evidence="9" id="KW-0472">Membrane</keyword>
<evidence type="ECO:0000256" key="7">
    <source>
        <dbReference type="ARBA" id="ARBA00022643"/>
    </source>
</evidence>
<dbReference type="SUPFAM" id="SSF51395">
    <property type="entry name" value="FMN-linked oxidoreductases"/>
    <property type="match status" value="1"/>
</dbReference>
<comment type="caution">
    <text evidence="14">The sequence shown here is derived from an EMBL/GenBank/DDBJ whole genome shotgun (WGS) entry which is preliminary data.</text>
</comment>
<dbReference type="PROSITE" id="PS00911">
    <property type="entry name" value="DHODEHASE_1"/>
    <property type="match status" value="1"/>
</dbReference>
<keyword evidence="15" id="KW-1185">Reference proteome</keyword>
<dbReference type="InterPro" id="IPR013785">
    <property type="entry name" value="Aldolase_TIM"/>
</dbReference>
<dbReference type="GO" id="GO:0005743">
    <property type="term" value="C:mitochondrial inner membrane"/>
    <property type="evidence" value="ECO:0007669"/>
    <property type="project" value="UniProtKB-SubCell"/>
</dbReference>
<keyword evidence="11" id="KW-0999">Mitochondrion inner membrane</keyword>
<dbReference type="GO" id="GO:0106430">
    <property type="term" value="F:dihydroorotate dehydrogenase (quinone) activity"/>
    <property type="evidence" value="ECO:0007669"/>
    <property type="project" value="UniProtKB-EC"/>
</dbReference>
<dbReference type="EC" id="1.3.5.2" evidence="4 11"/>
<keyword evidence="8 11" id="KW-0560">Oxidoreductase</keyword>
<evidence type="ECO:0000313" key="15">
    <source>
        <dbReference type="Proteomes" id="UP000559027"/>
    </source>
</evidence>
<dbReference type="Gene3D" id="3.20.20.70">
    <property type="entry name" value="Aldolase class I"/>
    <property type="match status" value="1"/>
</dbReference>
<evidence type="ECO:0000256" key="5">
    <source>
        <dbReference type="ARBA" id="ARBA00017599"/>
    </source>
</evidence>
<comment type="subcellular location">
    <subcellularLocation>
        <location evidence="1">Membrane</location>
    </subcellularLocation>
    <subcellularLocation>
        <location evidence="11">Mitochondrion inner membrane</location>
        <topology evidence="11">Single-pass membrane protein</topology>
    </subcellularLocation>
</comment>
<organism evidence="14 15">
    <name type="scientific">Leucocoprinus leucothites</name>
    <dbReference type="NCBI Taxonomy" id="201217"/>
    <lineage>
        <taxon>Eukaryota</taxon>
        <taxon>Fungi</taxon>
        <taxon>Dikarya</taxon>
        <taxon>Basidiomycota</taxon>
        <taxon>Agaricomycotina</taxon>
        <taxon>Agaricomycetes</taxon>
        <taxon>Agaricomycetidae</taxon>
        <taxon>Agaricales</taxon>
        <taxon>Agaricineae</taxon>
        <taxon>Agaricaceae</taxon>
        <taxon>Leucocoprinus</taxon>
    </lineage>
</organism>
<feature type="domain" description="Dihydroorotate dehydrogenase catalytic" evidence="13">
    <location>
        <begin position="111"/>
        <end position="420"/>
    </location>
</feature>
<dbReference type="GO" id="GO:0044205">
    <property type="term" value="P:'de novo' UMP biosynthetic process"/>
    <property type="evidence" value="ECO:0007669"/>
    <property type="project" value="UniProtKB-UniPathway"/>
</dbReference>
<dbReference type="GO" id="GO:0006207">
    <property type="term" value="P:'de novo' pyrimidine nucleobase biosynthetic process"/>
    <property type="evidence" value="ECO:0007669"/>
    <property type="project" value="InterPro"/>
</dbReference>
<comment type="similarity">
    <text evidence="3 11">Belongs to the dihydroorotate dehydrogenase family. Type 2 subfamily.</text>
</comment>
<gene>
    <name evidence="14" type="ORF">D9756_002482</name>
</gene>
<dbReference type="Pfam" id="PF01180">
    <property type="entry name" value="DHO_dh"/>
    <property type="match status" value="1"/>
</dbReference>
<evidence type="ECO:0000256" key="9">
    <source>
        <dbReference type="ARBA" id="ARBA00023136"/>
    </source>
</evidence>
<feature type="compositionally biased region" description="Basic and acidic residues" evidence="12">
    <location>
        <begin position="468"/>
        <end position="477"/>
    </location>
</feature>
<name>A0A8H5LM32_9AGAR</name>
<keyword evidence="11" id="KW-0496">Mitochondrion</keyword>
<evidence type="ECO:0000256" key="6">
    <source>
        <dbReference type="ARBA" id="ARBA00022630"/>
    </source>
</evidence>
<keyword evidence="7 11" id="KW-0288">FMN</keyword>
<dbReference type="PANTHER" id="PTHR48109">
    <property type="entry name" value="DIHYDROOROTATE DEHYDROGENASE (QUINONE), MITOCHONDRIAL-RELATED"/>
    <property type="match status" value="1"/>
</dbReference>
<dbReference type="EMBL" id="JAACJO010000002">
    <property type="protein sequence ID" value="KAF5362124.1"/>
    <property type="molecule type" value="Genomic_DNA"/>
</dbReference>
<keyword evidence="6 11" id="KW-0285">Flavoprotein</keyword>
<dbReference type="InterPro" id="IPR005719">
    <property type="entry name" value="Dihydroorotate_DH_2"/>
</dbReference>
<evidence type="ECO:0000256" key="10">
    <source>
        <dbReference type="ARBA" id="ARBA00048639"/>
    </source>
</evidence>
<reference evidence="14 15" key="1">
    <citation type="journal article" date="2020" name="ISME J.">
        <title>Uncovering the hidden diversity of litter-decomposition mechanisms in mushroom-forming fungi.</title>
        <authorList>
            <person name="Floudas D."/>
            <person name="Bentzer J."/>
            <person name="Ahren D."/>
            <person name="Johansson T."/>
            <person name="Persson P."/>
            <person name="Tunlid A."/>
        </authorList>
    </citation>
    <scope>NUCLEOTIDE SEQUENCE [LARGE SCALE GENOMIC DNA]</scope>
    <source>
        <strain evidence="14 15">CBS 146.42</strain>
    </source>
</reference>
<accession>A0A8H5LM32</accession>
<sequence length="504" mass="54567">MSLLQRGISQSLLRNRLIHPHHVNVVTRRCASTSTSPASNSWRTAAYATVFVVSTGVFAAYYFDARSAMHRYVLTPVLRNMFDAETGHKIAVKVLRTGLGPTDPVADDARLKFQLWGEDLSNPIGIAAGFDKDGEAIDGLYDLGFSWVEIGSITPKPQAGNPRPRVFRLPEDDALINRYGFPSEGHPTVLSRLLARIPRFTTGPERASLRDGSMLAVNLGKNKESPADSIDDYVNGVRTFGPYADVLVVNVSSPNTPGLRGLQNKDSLEKLLLGVTKARDELEPSVLTYRKPRLVLKIAPDLNESQLADIADVVKGNSIDGVIVSNTTIQRPSHLKNASKVETGGLSGVPIKPLSLKALQTLRSHLPANIPIIGAGGIWTGQDALDFAKAGAEMVQIYTSFGYNGVGTCRRIKDELVQLLENEGKSWGQIVKGAVDKHSWKEPEPKPTMVEQLKTEAEELKSYLGLGEKGEKVEGAKEPAPAPQSEKTPGEEAELKGAAQASVL</sequence>
<evidence type="ECO:0000256" key="4">
    <source>
        <dbReference type="ARBA" id="ARBA00012791"/>
    </source>
</evidence>
<dbReference type="CDD" id="cd04738">
    <property type="entry name" value="DHOD_2_like"/>
    <property type="match status" value="1"/>
</dbReference>
<dbReference type="PROSITE" id="PS00912">
    <property type="entry name" value="DHODEHASE_2"/>
    <property type="match status" value="1"/>
</dbReference>
<dbReference type="InterPro" id="IPR005720">
    <property type="entry name" value="Dihydroorotate_DH_cat"/>
</dbReference>
<feature type="region of interest" description="Disordered" evidence="12">
    <location>
        <begin position="464"/>
        <end position="504"/>
    </location>
</feature>
<dbReference type="PANTHER" id="PTHR48109:SF4">
    <property type="entry name" value="DIHYDROOROTATE DEHYDROGENASE (QUINONE), MITOCHONDRIAL"/>
    <property type="match status" value="1"/>
</dbReference>
<dbReference type="OrthoDB" id="14784at2759"/>
<evidence type="ECO:0000256" key="1">
    <source>
        <dbReference type="ARBA" id="ARBA00004370"/>
    </source>
</evidence>
<comment type="cofactor">
    <cofactor evidence="11">
        <name>FMN</name>
        <dbReference type="ChEBI" id="CHEBI:58210"/>
    </cofactor>
    <text evidence="11">Binds 1 FMN per subunit.</text>
</comment>
<comment type="pathway">
    <text evidence="2 11">Pyrimidine metabolism; UMP biosynthesis via de novo pathway; orotate from (S)-dihydroorotate (quinone route): step 1/1.</text>
</comment>
<evidence type="ECO:0000256" key="12">
    <source>
        <dbReference type="SAM" id="MobiDB-lite"/>
    </source>
</evidence>
<dbReference type="InterPro" id="IPR050074">
    <property type="entry name" value="DHO_dehydrogenase"/>
</dbReference>
<comment type="catalytic activity">
    <reaction evidence="10 11">
        <text>(S)-dihydroorotate + a quinone = orotate + a quinol</text>
        <dbReference type="Rhea" id="RHEA:30187"/>
        <dbReference type="ChEBI" id="CHEBI:24646"/>
        <dbReference type="ChEBI" id="CHEBI:30839"/>
        <dbReference type="ChEBI" id="CHEBI:30864"/>
        <dbReference type="ChEBI" id="CHEBI:132124"/>
        <dbReference type="EC" id="1.3.5.2"/>
    </reaction>
</comment>
<evidence type="ECO:0000256" key="2">
    <source>
        <dbReference type="ARBA" id="ARBA00005161"/>
    </source>
</evidence>
<dbReference type="NCBIfam" id="NF003645">
    <property type="entry name" value="PRK05286.1-2"/>
    <property type="match status" value="1"/>
</dbReference>
<proteinExistence type="inferred from homology"/>
<evidence type="ECO:0000256" key="11">
    <source>
        <dbReference type="RuleBase" id="RU361255"/>
    </source>
</evidence>
<evidence type="ECO:0000256" key="3">
    <source>
        <dbReference type="ARBA" id="ARBA00005359"/>
    </source>
</evidence>
<protein>
    <recommendedName>
        <fullName evidence="5 11">Dihydroorotate dehydrogenase (quinone), mitochondrial</fullName>
        <shortName evidence="11">DHOdehase</shortName>
        <ecNumber evidence="4 11">1.3.5.2</ecNumber>
    </recommendedName>
</protein>
<evidence type="ECO:0000313" key="14">
    <source>
        <dbReference type="EMBL" id="KAF5362124.1"/>
    </source>
</evidence>